<accession>A0AA40FYR2</accession>
<feature type="non-terminal residue" evidence="1">
    <location>
        <position position="1"/>
    </location>
</feature>
<evidence type="ECO:0000313" key="1">
    <source>
        <dbReference type="EMBL" id="KAK1127813.1"/>
    </source>
</evidence>
<evidence type="ECO:0000313" key="2">
    <source>
        <dbReference type="Proteomes" id="UP001177670"/>
    </source>
</evidence>
<sequence length="155" mass="17238">CHVTSVIRSKPRTEFVSSFTVDEKIPKRSIDRAGNAERSEEHFRLGVLRTREVGGNYRKEEKCFWAPVLARLVSAVRWAAGLSGELRCESFARFFGSGQFVIPRSVALNLKCLAFTLGDALSENTLIVVTNFSSFLALPTFSTLEVEVAIKAFFG</sequence>
<keyword evidence="2" id="KW-1185">Reference proteome</keyword>
<reference evidence="1" key="1">
    <citation type="submission" date="2021-10" db="EMBL/GenBank/DDBJ databases">
        <title>Melipona bicolor Genome sequencing and assembly.</title>
        <authorList>
            <person name="Araujo N.S."/>
            <person name="Arias M.C."/>
        </authorList>
    </citation>
    <scope>NUCLEOTIDE SEQUENCE</scope>
    <source>
        <strain evidence="1">USP_2M_L1-L4_2017</strain>
        <tissue evidence="1">Whole body</tissue>
    </source>
</reference>
<organism evidence="1 2">
    <name type="scientific">Melipona bicolor</name>
    <dbReference type="NCBI Taxonomy" id="60889"/>
    <lineage>
        <taxon>Eukaryota</taxon>
        <taxon>Metazoa</taxon>
        <taxon>Ecdysozoa</taxon>
        <taxon>Arthropoda</taxon>
        <taxon>Hexapoda</taxon>
        <taxon>Insecta</taxon>
        <taxon>Pterygota</taxon>
        <taxon>Neoptera</taxon>
        <taxon>Endopterygota</taxon>
        <taxon>Hymenoptera</taxon>
        <taxon>Apocrita</taxon>
        <taxon>Aculeata</taxon>
        <taxon>Apoidea</taxon>
        <taxon>Anthophila</taxon>
        <taxon>Apidae</taxon>
        <taxon>Melipona</taxon>
    </lineage>
</organism>
<gene>
    <name evidence="1" type="ORF">K0M31_003305</name>
</gene>
<dbReference type="Proteomes" id="UP001177670">
    <property type="component" value="Unassembled WGS sequence"/>
</dbReference>
<protein>
    <submittedName>
        <fullName evidence="1">Uncharacterized protein</fullName>
    </submittedName>
</protein>
<proteinExistence type="predicted"/>
<name>A0AA40FYR2_9HYME</name>
<dbReference type="AlphaFoldDB" id="A0AA40FYR2"/>
<dbReference type="EMBL" id="JAHYIQ010000011">
    <property type="protein sequence ID" value="KAK1127813.1"/>
    <property type="molecule type" value="Genomic_DNA"/>
</dbReference>
<comment type="caution">
    <text evidence="1">The sequence shown here is derived from an EMBL/GenBank/DDBJ whole genome shotgun (WGS) entry which is preliminary data.</text>
</comment>